<evidence type="ECO:0000256" key="3">
    <source>
        <dbReference type="ARBA" id="ARBA00012438"/>
    </source>
</evidence>
<evidence type="ECO:0000256" key="12">
    <source>
        <dbReference type="ARBA" id="ARBA00023012"/>
    </source>
</evidence>
<dbReference type="PANTHER" id="PTHR45436">
    <property type="entry name" value="SENSOR HISTIDINE KINASE YKOH"/>
    <property type="match status" value="1"/>
</dbReference>
<dbReference type="Gene3D" id="3.30.450.20">
    <property type="entry name" value="PAS domain"/>
    <property type="match status" value="2"/>
</dbReference>
<dbReference type="InterPro" id="IPR029151">
    <property type="entry name" value="Sensor-like_sf"/>
</dbReference>
<evidence type="ECO:0000259" key="15">
    <source>
        <dbReference type="PROSITE" id="PS50109"/>
    </source>
</evidence>
<dbReference type="SUPFAM" id="SSF55890">
    <property type="entry name" value="Sporulation response regulatory protein Spo0B"/>
    <property type="match status" value="1"/>
</dbReference>
<dbReference type="GO" id="GO:0000155">
    <property type="term" value="F:phosphorelay sensor kinase activity"/>
    <property type="evidence" value="ECO:0007669"/>
    <property type="project" value="InterPro"/>
</dbReference>
<feature type="transmembrane region" description="Helical" evidence="14">
    <location>
        <begin position="21"/>
        <end position="42"/>
    </location>
</feature>
<protein>
    <recommendedName>
        <fullName evidence="3">histidine kinase</fullName>
        <ecNumber evidence="3">2.7.13.3</ecNumber>
    </recommendedName>
</protein>
<organism evidence="16 17">
    <name type="scientific">Microlunatus phosphovorus (strain ATCC 700054 / DSM 10555 / JCM 9379 / NBRC 101784 / NCIMB 13414 / VKM Ac-1990 / NM-1)</name>
    <dbReference type="NCBI Taxonomy" id="1032480"/>
    <lineage>
        <taxon>Bacteria</taxon>
        <taxon>Bacillati</taxon>
        <taxon>Actinomycetota</taxon>
        <taxon>Actinomycetes</taxon>
        <taxon>Propionibacteriales</taxon>
        <taxon>Propionibacteriaceae</taxon>
        <taxon>Microlunatus</taxon>
    </lineage>
</organism>
<evidence type="ECO:0000256" key="6">
    <source>
        <dbReference type="ARBA" id="ARBA00022679"/>
    </source>
</evidence>
<dbReference type="AlphaFoldDB" id="F5XMF8"/>
<dbReference type="SUPFAM" id="SSF103190">
    <property type="entry name" value="Sensory domain-like"/>
    <property type="match status" value="1"/>
</dbReference>
<evidence type="ECO:0000256" key="4">
    <source>
        <dbReference type="ARBA" id="ARBA00022475"/>
    </source>
</evidence>
<dbReference type="InterPro" id="IPR016120">
    <property type="entry name" value="Sig_transdc_His_kin_SpoOB"/>
</dbReference>
<comment type="catalytic activity">
    <reaction evidence="1">
        <text>ATP + protein L-histidine = ADP + protein N-phospho-L-histidine.</text>
        <dbReference type="EC" id="2.7.13.3"/>
    </reaction>
</comment>
<keyword evidence="10" id="KW-0067">ATP-binding</keyword>
<dbReference type="InterPro" id="IPR050428">
    <property type="entry name" value="TCS_sensor_his_kinase"/>
</dbReference>
<dbReference type="GO" id="GO:0005524">
    <property type="term" value="F:ATP binding"/>
    <property type="evidence" value="ECO:0007669"/>
    <property type="project" value="UniProtKB-KW"/>
</dbReference>
<evidence type="ECO:0000313" key="16">
    <source>
        <dbReference type="EMBL" id="BAK36415.1"/>
    </source>
</evidence>
<dbReference type="InterPro" id="IPR036890">
    <property type="entry name" value="HATPase_C_sf"/>
</dbReference>
<dbReference type="Proteomes" id="UP000007947">
    <property type="component" value="Chromosome"/>
</dbReference>
<dbReference type="InterPro" id="IPR039506">
    <property type="entry name" value="SPOB_a"/>
</dbReference>
<evidence type="ECO:0000256" key="2">
    <source>
        <dbReference type="ARBA" id="ARBA00004651"/>
    </source>
</evidence>
<dbReference type="InterPro" id="IPR005467">
    <property type="entry name" value="His_kinase_dom"/>
</dbReference>
<evidence type="ECO:0000256" key="10">
    <source>
        <dbReference type="ARBA" id="ARBA00022840"/>
    </source>
</evidence>
<keyword evidence="13 14" id="KW-0472">Membrane</keyword>
<dbReference type="Pfam" id="PF17203">
    <property type="entry name" value="sCache_3_2"/>
    <property type="match status" value="1"/>
</dbReference>
<dbReference type="InterPro" id="IPR003594">
    <property type="entry name" value="HATPase_dom"/>
</dbReference>
<dbReference type="Pfam" id="PF02518">
    <property type="entry name" value="HATPase_c"/>
    <property type="match status" value="1"/>
</dbReference>
<dbReference type="Gene3D" id="1.10.287.130">
    <property type="match status" value="1"/>
</dbReference>
<name>F5XMF8_MICPN</name>
<evidence type="ECO:0000256" key="7">
    <source>
        <dbReference type="ARBA" id="ARBA00022692"/>
    </source>
</evidence>
<dbReference type="InterPro" id="IPR033463">
    <property type="entry name" value="sCache_3"/>
</dbReference>
<dbReference type="RefSeq" id="WP_013864274.1">
    <property type="nucleotide sequence ID" value="NC_015635.1"/>
</dbReference>
<dbReference type="PROSITE" id="PS50109">
    <property type="entry name" value="HIS_KIN"/>
    <property type="match status" value="1"/>
</dbReference>
<dbReference type="STRING" id="1032480.MLP_34010"/>
<evidence type="ECO:0000256" key="14">
    <source>
        <dbReference type="SAM" id="Phobius"/>
    </source>
</evidence>
<evidence type="ECO:0000256" key="1">
    <source>
        <dbReference type="ARBA" id="ARBA00000085"/>
    </source>
</evidence>
<keyword evidence="6" id="KW-0808">Transferase</keyword>
<keyword evidence="8" id="KW-0547">Nucleotide-binding</keyword>
<sequence length="542" mass="57324">MEAPTRRRRSRLLTWRGQVSAVFFTVVAAAIIASLAGSLIAARQIIEEQGEDNALAIARAAASDPRYAGWVIAGPPDPDGPVQVAAEQLRKRTEALYVVVTDDRGRRYSHPNSELIGQVVSTDPSVPLSGQDTDGLEQGTLGWSARGKVPLRDQAGRVVGSISVGIPVSAVSELQRGLGLVMLGVGAVAVAASLLVTVWQTRRLHLITHGLELEEMADLLREHAAVLGGALEGVVAVDATGLVRLANEVVQQHLGAEVRVGRPVVESGLPTALVALLGPAGRDWPEAGRLLVMNGRILLVRRITVERQGHDLGVVLVIADRTDLDDLGRELEATRGLTDALRAQAHEYTNRLHVLAGLLHLGHVDEAADYLAQLTGAESWSRGVEDPYLNGILEAKGATASELGVELRIAEATWVEGSLISPLDTITVVGNLLDNAIRAAAGGRRRPAWVDVSLLGDGDDLVVHVIDSGDGVPPGREVEVFAGGWTTKGRDREAHGLGLALARTTARHHGGEVELLAGRGDDHGATFGARLRGALRQVAVRG</sequence>
<dbReference type="SMART" id="SM00387">
    <property type="entry name" value="HATPase_c"/>
    <property type="match status" value="1"/>
</dbReference>
<evidence type="ECO:0000313" key="17">
    <source>
        <dbReference type="Proteomes" id="UP000007947"/>
    </source>
</evidence>
<dbReference type="EMBL" id="AP012204">
    <property type="protein sequence ID" value="BAK36415.1"/>
    <property type="molecule type" value="Genomic_DNA"/>
</dbReference>
<keyword evidence="4" id="KW-1003">Cell membrane</keyword>
<dbReference type="Pfam" id="PF14689">
    <property type="entry name" value="SPOB_a"/>
    <property type="match status" value="1"/>
</dbReference>
<dbReference type="EC" id="2.7.13.3" evidence="3"/>
<dbReference type="HOGENOM" id="CLU_020211_11_1_11"/>
<dbReference type="eggNOG" id="COG3290">
    <property type="taxonomic scope" value="Bacteria"/>
</dbReference>
<accession>F5XMF8</accession>
<keyword evidence="11 14" id="KW-1133">Transmembrane helix</keyword>
<keyword evidence="12" id="KW-0902">Two-component regulatory system</keyword>
<dbReference type="Gene3D" id="3.30.565.10">
    <property type="entry name" value="Histidine kinase-like ATPase, C-terminal domain"/>
    <property type="match status" value="1"/>
</dbReference>
<comment type="subcellular location">
    <subcellularLocation>
        <location evidence="2">Cell membrane</location>
        <topology evidence="2">Multi-pass membrane protein</topology>
    </subcellularLocation>
</comment>
<evidence type="ECO:0000256" key="5">
    <source>
        <dbReference type="ARBA" id="ARBA00022553"/>
    </source>
</evidence>
<evidence type="ECO:0000256" key="8">
    <source>
        <dbReference type="ARBA" id="ARBA00022741"/>
    </source>
</evidence>
<dbReference type="SUPFAM" id="SSF55874">
    <property type="entry name" value="ATPase domain of HSP90 chaperone/DNA topoisomerase II/histidine kinase"/>
    <property type="match status" value="1"/>
</dbReference>
<feature type="domain" description="Histidine kinase" evidence="15">
    <location>
        <begin position="428"/>
        <end position="535"/>
    </location>
</feature>
<keyword evidence="5" id="KW-0597">Phosphoprotein</keyword>
<reference evidence="16 17" key="1">
    <citation type="submission" date="2011-05" db="EMBL/GenBank/DDBJ databases">
        <title>Whole genome sequence of Microlunatus phosphovorus NM-1.</title>
        <authorList>
            <person name="Hosoyama A."/>
            <person name="Sasaki K."/>
            <person name="Harada T."/>
            <person name="Igarashi R."/>
            <person name="Kawakoshi A."/>
            <person name="Sasagawa M."/>
            <person name="Fukada J."/>
            <person name="Nakamura S."/>
            <person name="Katano Y."/>
            <person name="Hanada S."/>
            <person name="Kamagata Y."/>
            <person name="Nakamura N."/>
            <person name="Yamazaki S."/>
            <person name="Fujita N."/>
        </authorList>
    </citation>
    <scope>NUCLEOTIDE SEQUENCE [LARGE SCALE GENOMIC DNA]</scope>
    <source>
        <strain evidence="17">ATCC 700054 / DSM 10555 / JCM 9379 / NBRC 101784 / NCIMB 13414 / VKM Ac-1990 / NM-1</strain>
    </source>
</reference>
<dbReference type="GO" id="GO:0005886">
    <property type="term" value="C:plasma membrane"/>
    <property type="evidence" value="ECO:0007669"/>
    <property type="project" value="UniProtKB-SubCell"/>
</dbReference>
<proteinExistence type="predicted"/>
<keyword evidence="9 16" id="KW-0418">Kinase</keyword>
<keyword evidence="17" id="KW-1185">Reference proteome</keyword>
<evidence type="ECO:0000256" key="13">
    <source>
        <dbReference type="ARBA" id="ARBA00023136"/>
    </source>
</evidence>
<gene>
    <name evidence="16" type="ordered locus">MLP_34010</name>
</gene>
<evidence type="ECO:0000256" key="11">
    <source>
        <dbReference type="ARBA" id="ARBA00022989"/>
    </source>
</evidence>
<dbReference type="PANTHER" id="PTHR45436:SF5">
    <property type="entry name" value="SENSOR HISTIDINE KINASE TRCS"/>
    <property type="match status" value="1"/>
</dbReference>
<evidence type="ECO:0000256" key="9">
    <source>
        <dbReference type="ARBA" id="ARBA00022777"/>
    </source>
</evidence>
<dbReference type="KEGG" id="mph:MLP_34010"/>
<keyword evidence="7 14" id="KW-0812">Transmembrane</keyword>